<comment type="caution">
    <text evidence="2">The sequence shown here is derived from an EMBL/GenBank/DDBJ whole genome shotgun (WGS) entry which is preliminary data.</text>
</comment>
<evidence type="ECO:0000256" key="1">
    <source>
        <dbReference type="SAM" id="Phobius"/>
    </source>
</evidence>
<feature type="transmembrane region" description="Helical" evidence="1">
    <location>
        <begin position="158"/>
        <end position="177"/>
    </location>
</feature>
<dbReference type="EMBL" id="SZNQ01000001">
    <property type="protein sequence ID" value="TKT04455.1"/>
    <property type="molecule type" value="Genomic_DNA"/>
</dbReference>
<keyword evidence="1" id="KW-1133">Transmembrane helix</keyword>
<feature type="transmembrane region" description="Helical" evidence="1">
    <location>
        <begin position="286"/>
        <end position="307"/>
    </location>
</feature>
<evidence type="ECO:0000313" key="2">
    <source>
        <dbReference type="EMBL" id="TKT04455.1"/>
    </source>
</evidence>
<dbReference type="InterPro" id="IPR010640">
    <property type="entry name" value="Low_temperature_requirement_A"/>
</dbReference>
<protein>
    <submittedName>
        <fullName evidence="2">Low temperature requirement protein A</fullName>
    </submittedName>
</protein>
<sequence length="407" mass="43340">MQRTSSLPLVPPAGARHASWLELFFDLVAVAGVAQLARLLRGGPDAQDVAVYAVLFAAFWTAWISNTLYGDVAAEKTRTRTLLLGMFGLTVMAAAVHGVQEGEHARAFALAYVVARLFANRVWQQRHQRVEGWPAARLTVGVAPWIASLWAVEERARLWLWTVGLLLDLVISLAVPVGRRIRHVVPAPRRPPSRQHHGAAGPVPVTTAHLDNEHLAERLGLFILIVLGEGVYQLVEASDTPWDRDLHLTAPAAFLTLTLLWSLCLRRGHDGVPFLPPGTPVSAAVLALHCCTAASLAALAAGLGGVVAGLDGPLHEQSSWVMAAGAGVYVVIAASVRARTAPRAGRWLLVGVLPALALCAVVAATADSESAVRQVWLITASIAWLSAAELLVRRRRATPDAADGAGT</sequence>
<feature type="transmembrane region" description="Helical" evidence="1">
    <location>
        <begin position="49"/>
        <end position="69"/>
    </location>
</feature>
<keyword evidence="3" id="KW-1185">Reference proteome</keyword>
<feature type="transmembrane region" description="Helical" evidence="1">
    <location>
        <begin position="372"/>
        <end position="392"/>
    </location>
</feature>
<dbReference type="Proteomes" id="UP000305929">
    <property type="component" value="Unassembled WGS sequence"/>
</dbReference>
<evidence type="ECO:0000313" key="3">
    <source>
        <dbReference type="Proteomes" id="UP000305929"/>
    </source>
</evidence>
<name>A0A4U5WQ79_STRLS</name>
<accession>A0A4U5WQ79</accession>
<feature type="transmembrane region" description="Helical" evidence="1">
    <location>
        <begin position="348"/>
        <end position="366"/>
    </location>
</feature>
<dbReference type="AlphaFoldDB" id="A0A4U5WQ79"/>
<reference evidence="2 3" key="1">
    <citation type="submission" date="2019-04" db="EMBL/GenBank/DDBJ databases">
        <title>Streptomyces lasaliensis sp. nov., an Actinomycete isolated from soil which produces the polyether antibiotic lasalocid.</title>
        <authorList>
            <person name="Erwin G."/>
            <person name="Haber C."/>
        </authorList>
    </citation>
    <scope>NUCLEOTIDE SEQUENCE [LARGE SCALE GENOMIC DNA]</scope>
    <source>
        <strain evidence="2 3">X-537</strain>
    </source>
</reference>
<keyword evidence="1" id="KW-0812">Transmembrane</keyword>
<dbReference type="PANTHER" id="PTHR36840">
    <property type="entry name" value="BLL5714 PROTEIN"/>
    <property type="match status" value="1"/>
</dbReference>
<dbReference type="PANTHER" id="PTHR36840:SF1">
    <property type="entry name" value="BLL5714 PROTEIN"/>
    <property type="match status" value="1"/>
</dbReference>
<feature type="transmembrane region" description="Helical" evidence="1">
    <location>
        <begin position="247"/>
        <end position="265"/>
    </location>
</feature>
<dbReference type="RefSeq" id="WP_137310280.1">
    <property type="nucleotide sequence ID" value="NZ_SZNQ01000001.1"/>
</dbReference>
<feature type="transmembrane region" description="Helical" evidence="1">
    <location>
        <begin position="219"/>
        <end position="235"/>
    </location>
</feature>
<feature type="transmembrane region" description="Helical" evidence="1">
    <location>
        <begin position="319"/>
        <end position="336"/>
    </location>
</feature>
<keyword evidence="1" id="KW-0472">Membrane</keyword>
<feature type="transmembrane region" description="Helical" evidence="1">
    <location>
        <begin position="20"/>
        <end position="37"/>
    </location>
</feature>
<feature type="transmembrane region" description="Helical" evidence="1">
    <location>
        <begin position="81"/>
        <end position="99"/>
    </location>
</feature>
<organism evidence="2 3">
    <name type="scientific">Streptomyces lasalocidi</name>
    <name type="common">Streptomyces lasaliensis</name>
    <dbReference type="NCBI Taxonomy" id="324833"/>
    <lineage>
        <taxon>Bacteria</taxon>
        <taxon>Bacillati</taxon>
        <taxon>Actinomycetota</taxon>
        <taxon>Actinomycetes</taxon>
        <taxon>Kitasatosporales</taxon>
        <taxon>Streptomycetaceae</taxon>
        <taxon>Streptomyces</taxon>
    </lineage>
</organism>
<dbReference type="OrthoDB" id="7698234at2"/>
<gene>
    <name evidence="2" type="ORF">E4U91_33460</name>
</gene>
<proteinExistence type="predicted"/>
<dbReference type="Pfam" id="PF06772">
    <property type="entry name" value="LtrA"/>
    <property type="match status" value="1"/>
</dbReference>